<dbReference type="InterPro" id="IPR052718">
    <property type="entry name" value="NmrA-type_oxidoreductase"/>
</dbReference>
<gene>
    <name evidence="2" type="ORF">SMCB_2302</name>
</gene>
<evidence type="ECO:0000259" key="1">
    <source>
        <dbReference type="Pfam" id="PF13460"/>
    </source>
</evidence>
<feature type="domain" description="NAD(P)-binding" evidence="1">
    <location>
        <begin position="15"/>
        <end position="198"/>
    </location>
</feature>
<evidence type="ECO:0000313" key="2">
    <source>
        <dbReference type="EMBL" id="BAO84530.1"/>
    </source>
</evidence>
<dbReference type="Proteomes" id="UP000066014">
    <property type="component" value="Chromosome"/>
</dbReference>
<dbReference type="AlphaFoldDB" id="A0A060NT54"/>
<dbReference type="InterPro" id="IPR016040">
    <property type="entry name" value="NAD(P)-bd_dom"/>
</dbReference>
<dbReference type="STRING" id="1458426.SMCB_2302"/>
<proteinExistence type="predicted"/>
<dbReference type="Gene3D" id="3.40.50.720">
    <property type="entry name" value="NAD(P)-binding Rossmann-like Domain"/>
    <property type="match status" value="1"/>
</dbReference>
<dbReference type="PANTHER" id="PTHR47129">
    <property type="entry name" value="QUINONE OXIDOREDUCTASE 2"/>
    <property type="match status" value="1"/>
</dbReference>
<dbReference type="RefSeq" id="WP_045537132.1">
    <property type="nucleotide sequence ID" value="NZ_AP014569.1"/>
</dbReference>
<dbReference type="EMBL" id="AP014569">
    <property type="protein sequence ID" value="BAO84530.1"/>
    <property type="molecule type" value="Genomic_DNA"/>
</dbReference>
<dbReference type="SUPFAM" id="SSF51735">
    <property type="entry name" value="NAD(P)-binding Rossmann-fold domains"/>
    <property type="match status" value="1"/>
</dbReference>
<keyword evidence="3" id="KW-1185">Reference proteome</keyword>
<dbReference type="Gene3D" id="3.90.25.10">
    <property type="entry name" value="UDP-galactose 4-epimerase, domain 1"/>
    <property type="match status" value="1"/>
</dbReference>
<dbReference type="InterPro" id="IPR036291">
    <property type="entry name" value="NAD(P)-bd_dom_sf"/>
</dbReference>
<dbReference type="OrthoDB" id="5510591at2"/>
<dbReference type="PANTHER" id="PTHR47129:SF1">
    <property type="entry name" value="NMRA-LIKE DOMAIN-CONTAINING PROTEIN"/>
    <property type="match status" value="1"/>
</dbReference>
<organism evidence="2 3">
    <name type="scientific">Serpentinimonas maccroryi</name>
    <dbReference type="NCBI Taxonomy" id="1458426"/>
    <lineage>
        <taxon>Bacteria</taxon>
        <taxon>Pseudomonadati</taxon>
        <taxon>Pseudomonadota</taxon>
        <taxon>Betaproteobacteria</taxon>
        <taxon>Burkholderiales</taxon>
        <taxon>Comamonadaceae</taxon>
        <taxon>Serpentinimonas</taxon>
    </lineage>
</organism>
<evidence type="ECO:0000313" key="3">
    <source>
        <dbReference type="Proteomes" id="UP000066014"/>
    </source>
</evidence>
<protein>
    <submittedName>
        <fullName evidence="2">Predicted nucleoside-diphosphate-sugar epimerase</fullName>
    </submittedName>
</protein>
<dbReference type="Pfam" id="PF13460">
    <property type="entry name" value="NAD_binding_10"/>
    <property type="match status" value="1"/>
</dbReference>
<dbReference type="KEGG" id="cbab:SMCB_2302"/>
<dbReference type="HOGENOM" id="CLU_007383_10_4_4"/>
<reference evidence="2 3" key="1">
    <citation type="journal article" date="2014" name="Nat. Commun.">
        <title>Physiological and genomic features of highly alkaliphilic hydrogen-utilizing Betaproteobacteria from a continental serpentinizing site.</title>
        <authorList>
            <person name="Suzuki S."/>
            <person name="Kuenen J.G."/>
            <person name="Schipper K."/>
            <person name="van der Velde S."/>
            <person name="Ishii S."/>
            <person name="Wu A."/>
            <person name="Sorokin D.Y."/>
            <person name="Tenney A."/>
            <person name="Meng X.Y."/>
            <person name="Morrill P.L."/>
            <person name="Kamagata Y."/>
            <person name="Muyzer G."/>
            <person name="Nealson K.H."/>
        </authorList>
    </citation>
    <scope>NUCLEOTIDE SEQUENCE [LARGE SCALE GENOMIC DNA]</scope>
    <source>
        <strain evidence="2 3">B1</strain>
    </source>
</reference>
<accession>A0A060NT54</accession>
<name>A0A060NT54_9BURK</name>
<sequence>MNTNDHNNTRLLVTGASGQLGLRVVHHLLNTLGVPAQRLIATTRAPAKLAALAAQGVDVRAADFDDAQALAPCFRGASRMLLISTDALDVAGRRLAQHRNAIRAAELAGLDHVAYTSMPVPHRSPLLIAPDHAGSEDALAASALPNWTVLRHHWYFENLFMTLPQVLPTGKWYSAAGQGRVAHIARDDLALAAATVLAGKGSGKNTWTLSGTRAYSTVEMAALIAKAVGQPIDVVPVALEDLVQGMVAAGLPEPLARVFASFDTNTAAGCVAEVTGDFERITGRKPQAFEAWLAQSTPALMGRH</sequence>